<organism evidence="2 3">
    <name type="scientific">Aureobasidium pullulans</name>
    <name type="common">Black yeast</name>
    <name type="synonym">Pullularia pullulans</name>
    <dbReference type="NCBI Taxonomy" id="5580"/>
    <lineage>
        <taxon>Eukaryota</taxon>
        <taxon>Fungi</taxon>
        <taxon>Dikarya</taxon>
        <taxon>Ascomycota</taxon>
        <taxon>Pezizomycotina</taxon>
        <taxon>Dothideomycetes</taxon>
        <taxon>Dothideomycetidae</taxon>
        <taxon>Dothideales</taxon>
        <taxon>Saccotheciaceae</taxon>
        <taxon>Aureobasidium</taxon>
    </lineage>
</organism>
<dbReference type="Proteomes" id="UP000309076">
    <property type="component" value="Unassembled WGS sequence"/>
</dbReference>
<dbReference type="AlphaFoldDB" id="A0AB74IPM2"/>
<accession>A0AB74IPM2</accession>
<feature type="coiled-coil region" evidence="1">
    <location>
        <begin position="398"/>
        <end position="436"/>
    </location>
</feature>
<protein>
    <recommendedName>
        <fullName evidence="4">Ubiquitin-like domain-containing protein</fullName>
    </recommendedName>
</protein>
<feature type="coiled-coil region" evidence="1">
    <location>
        <begin position="146"/>
        <end position="216"/>
    </location>
</feature>
<evidence type="ECO:0008006" key="4">
    <source>
        <dbReference type="Google" id="ProtNLM"/>
    </source>
</evidence>
<keyword evidence="1" id="KW-0175">Coiled coil</keyword>
<evidence type="ECO:0000313" key="2">
    <source>
        <dbReference type="EMBL" id="THW38055.1"/>
    </source>
</evidence>
<dbReference type="EMBL" id="QZAM01000197">
    <property type="protein sequence ID" value="THW38055.1"/>
    <property type="molecule type" value="Genomic_DNA"/>
</dbReference>
<gene>
    <name evidence="2" type="ORF">D6D21_07985</name>
</gene>
<reference evidence="2 3" key="1">
    <citation type="submission" date="2018-10" db="EMBL/GenBank/DDBJ databases">
        <title>Fifty Aureobasidium pullulans genomes reveal a recombining polyextremotolerant generalist.</title>
        <authorList>
            <person name="Gostincar C."/>
            <person name="Turk M."/>
            <person name="Zajc J."/>
            <person name="Gunde-Cimerman N."/>
        </authorList>
    </citation>
    <scope>NUCLEOTIDE SEQUENCE [LARGE SCALE GENOMIC DNA]</scope>
    <source>
        <strain evidence="2 3">EXF-10796</strain>
    </source>
</reference>
<sequence>MSFYANHYFNTYPTPYFCRPTPISITITPIAFATNLNFDPSTKSIYPQDKQMMNAETIVPEGELCSAGVAFRDAAQNKTTDTVEHLEYPEDTSDLLEERSEDNWIDIDVIGRQNQEDYIVAMMIEARNRATACKIEEAGCNAAEKIKHLESMLKGACEERDDAKELCEKLKDAAFEERRLLADQLSIAKAEYESVRNEAQDLVHRIQAEMDAQRLRHAEAIANAKLEYHESLASANRYYEELQIMRGQDQEAHQQQLDTASLDWEARTKETQQHCELLKTEIDTERLRHTETIRRECEELRVSYAQEREELRVSHDLEKAAHKYHVETINSEWRTLIRDAQQHCENLRAEMDEERKKHVRVCEDTRLVHETYMDCMVRQHEQEKAVILEQLKHSPEMVETLEVKIQNHCQVIEELKEELIAQVNAATQRNADIESLTSELASVQRAHDDIFLLWKDQIRKTEVEAKRVRRLTSELDFAASDKIMLEKKGSSVEDEFERAHAYHSDPANVRLPDDEIEEELADRTQSLCEDCVRLKWENTEHSMIIDGLEADLMAARTEAWETRQEHVVEIGRLINPSKHPLVVSVVAYTSDLRHGWREVALIKMNPDTSFQSVLKSLRQSHPRKVLQVEATGRFVFDSDTPTQLGLKGGETLLFFQEGDEPKVMLDATMAVMSDWRGNNATI</sequence>
<name>A0AB74IPM2_AURPU</name>
<feature type="coiled-coil region" evidence="1">
    <location>
        <begin position="290"/>
        <end position="364"/>
    </location>
</feature>
<evidence type="ECO:0000313" key="3">
    <source>
        <dbReference type="Proteomes" id="UP000309076"/>
    </source>
</evidence>
<proteinExistence type="predicted"/>
<evidence type="ECO:0000256" key="1">
    <source>
        <dbReference type="SAM" id="Coils"/>
    </source>
</evidence>
<comment type="caution">
    <text evidence="2">The sequence shown here is derived from an EMBL/GenBank/DDBJ whole genome shotgun (WGS) entry which is preliminary data.</text>
</comment>